<dbReference type="EMBL" id="UINC01036990">
    <property type="protein sequence ID" value="SVB31800.1"/>
    <property type="molecule type" value="Genomic_DNA"/>
</dbReference>
<gene>
    <name evidence="1" type="ORF">METZ01_LOCUS184654</name>
</gene>
<reference evidence="1" key="1">
    <citation type="submission" date="2018-05" db="EMBL/GenBank/DDBJ databases">
        <authorList>
            <person name="Lanie J.A."/>
            <person name="Ng W.-L."/>
            <person name="Kazmierczak K.M."/>
            <person name="Andrzejewski T.M."/>
            <person name="Davidsen T.M."/>
            <person name="Wayne K.J."/>
            <person name="Tettelin H."/>
            <person name="Glass J.I."/>
            <person name="Rusch D."/>
            <person name="Podicherti R."/>
            <person name="Tsui H.-C.T."/>
            <person name="Winkler M.E."/>
        </authorList>
    </citation>
    <scope>NUCLEOTIDE SEQUENCE</scope>
</reference>
<accession>A0A382D041</accession>
<name>A0A382D041_9ZZZZ</name>
<dbReference type="AlphaFoldDB" id="A0A382D041"/>
<proteinExistence type="predicted"/>
<evidence type="ECO:0000313" key="1">
    <source>
        <dbReference type="EMBL" id="SVB31800.1"/>
    </source>
</evidence>
<organism evidence="1">
    <name type="scientific">marine metagenome</name>
    <dbReference type="NCBI Taxonomy" id="408172"/>
    <lineage>
        <taxon>unclassified sequences</taxon>
        <taxon>metagenomes</taxon>
        <taxon>ecological metagenomes</taxon>
    </lineage>
</organism>
<sequence>MSSEVFTELVNSCADDDELIAKMKEHIENQSS</sequence>
<protein>
    <submittedName>
        <fullName evidence="1">Uncharacterized protein</fullName>
    </submittedName>
</protein>